<dbReference type="EMBL" id="CAUJNA010003297">
    <property type="protein sequence ID" value="CAJ1398355.1"/>
    <property type="molecule type" value="Genomic_DNA"/>
</dbReference>
<feature type="signal peptide" evidence="2">
    <location>
        <begin position="1"/>
        <end position="22"/>
    </location>
</feature>
<feature type="chain" id="PRO_5041588964" evidence="2">
    <location>
        <begin position="23"/>
        <end position="146"/>
    </location>
</feature>
<protein>
    <submittedName>
        <fullName evidence="4">Uncharacterized protein</fullName>
    </submittedName>
</protein>
<keyword evidence="5" id="KW-1185">Reference proteome</keyword>
<evidence type="ECO:0000313" key="3">
    <source>
        <dbReference type="EMBL" id="CAJ1398354.1"/>
    </source>
</evidence>
<reference evidence="4" key="1">
    <citation type="submission" date="2023-08" db="EMBL/GenBank/DDBJ databases">
        <authorList>
            <person name="Chen Y."/>
            <person name="Shah S."/>
            <person name="Dougan E. K."/>
            <person name="Thang M."/>
            <person name="Chan C."/>
        </authorList>
    </citation>
    <scope>NUCLEOTIDE SEQUENCE</scope>
</reference>
<dbReference type="Proteomes" id="UP001178507">
    <property type="component" value="Unassembled WGS sequence"/>
</dbReference>
<organism evidence="4 5">
    <name type="scientific">Effrenium voratum</name>
    <dbReference type="NCBI Taxonomy" id="2562239"/>
    <lineage>
        <taxon>Eukaryota</taxon>
        <taxon>Sar</taxon>
        <taxon>Alveolata</taxon>
        <taxon>Dinophyceae</taxon>
        <taxon>Suessiales</taxon>
        <taxon>Symbiodiniaceae</taxon>
        <taxon>Effrenium</taxon>
    </lineage>
</organism>
<evidence type="ECO:0000313" key="4">
    <source>
        <dbReference type="EMBL" id="CAJ1398355.1"/>
    </source>
</evidence>
<keyword evidence="1" id="KW-1133">Transmembrane helix</keyword>
<proteinExistence type="predicted"/>
<feature type="transmembrane region" description="Helical" evidence="1">
    <location>
        <begin position="113"/>
        <end position="136"/>
    </location>
</feature>
<evidence type="ECO:0000256" key="2">
    <source>
        <dbReference type="SAM" id="SignalP"/>
    </source>
</evidence>
<comment type="caution">
    <text evidence="4">The sequence shown here is derived from an EMBL/GenBank/DDBJ whole genome shotgun (WGS) entry which is preliminary data.</text>
</comment>
<keyword evidence="1" id="KW-0812">Transmembrane</keyword>
<accession>A0AA36J4E4</accession>
<dbReference type="AlphaFoldDB" id="A0AA36J4E4"/>
<name>A0AA36J4E4_9DINO</name>
<gene>
    <name evidence="3" type="ORF">EVOR1521_LOCUS22169</name>
    <name evidence="4" type="ORF">EVOR1521_LOCUS22170</name>
</gene>
<evidence type="ECO:0000256" key="1">
    <source>
        <dbReference type="SAM" id="Phobius"/>
    </source>
</evidence>
<keyword evidence="1" id="KW-0472">Membrane</keyword>
<keyword evidence="2" id="KW-0732">Signal</keyword>
<sequence length="146" mass="15182">MALFAKLIGCGVVLLALSSVQSFVPAVYGKHEAPKHNSFATLAAPEEQLKVNTESSTSMMPLAFGLTIGLALALPQRALAASTGNEDVATFLDRIFNKEALGAFGIAGLSWNWFYLAFGLSGAGVLALAIVLSAALSPARTLKDKA</sequence>
<dbReference type="EMBL" id="CAUJNA010003297">
    <property type="protein sequence ID" value="CAJ1398354.1"/>
    <property type="molecule type" value="Genomic_DNA"/>
</dbReference>
<evidence type="ECO:0000313" key="5">
    <source>
        <dbReference type="Proteomes" id="UP001178507"/>
    </source>
</evidence>